<evidence type="ECO:0000259" key="2">
    <source>
        <dbReference type="Pfam" id="PF01978"/>
    </source>
</evidence>
<evidence type="ECO:0000256" key="1">
    <source>
        <dbReference type="SAM" id="MobiDB-lite"/>
    </source>
</evidence>
<dbReference type="Gene3D" id="1.10.10.10">
    <property type="entry name" value="Winged helix-like DNA-binding domain superfamily/Winged helix DNA-binding domain"/>
    <property type="match status" value="1"/>
</dbReference>
<reference evidence="3 4" key="1">
    <citation type="submission" date="2018-12" db="EMBL/GenBank/DDBJ databases">
        <title>The complete genome of the methanogenic archaea of the candidate phylum Verstraetearchaeota, obtained from the metagenome of underground thermal water.</title>
        <authorList>
            <person name="Kadnikov V.V."/>
            <person name="Mardanov A.V."/>
            <person name="Beletsky A.V."/>
            <person name="Karnachuk O.V."/>
            <person name="Ravin N.V."/>
        </authorList>
    </citation>
    <scope>NUCLEOTIDE SEQUENCE [LARGE SCALE GENOMIC DNA]</scope>
    <source>
        <strain evidence="3">Ch88</strain>
    </source>
</reference>
<organism evidence="3 4">
    <name type="scientific">Methanosuratincola subterraneus</name>
    <dbReference type="NCBI Taxonomy" id="2593994"/>
    <lineage>
        <taxon>Archaea</taxon>
        <taxon>Thermoproteota</taxon>
        <taxon>Methanosuratincolia</taxon>
        <taxon>Candidatus Methanomethylicales</taxon>
        <taxon>Candidatus Methanomethylicaceae</taxon>
        <taxon>Candidatus Methanosuratincola (ex Vanwonterghem et al. 2016)</taxon>
    </lineage>
</organism>
<feature type="domain" description="Transcription regulator TrmB N-terminal" evidence="2">
    <location>
        <begin position="30"/>
        <end position="96"/>
    </location>
</feature>
<dbReference type="PANTHER" id="PTHR34293:SF1">
    <property type="entry name" value="HTH-TYPE TRANSCRIPTIONAL REGULATOR TRMBL2"/>
    <property type="match status" value="1"/>
</dbReference>
<feature type="compositionally biased region" description="Gly residues" evidence="1">
    <location>
        <begin position="1"/>
        <end position="16"/>
    </location>
</feature>
<gene>
    <name evidence="3" type="ORF">Metus_0455</name>
</gene>
<dbReference type="InterPro" id="IPR036390">
    <property type="entry name" value="WH_DNA-bd_sf"/>
</dbReference>
<dbReference type="AlphaFoldDB" id="A0A444L7U6"/>
<name>A0A444L7U6_METS7</name>
<accession>A0A444L7U6</accession>
<protein>
    <recommendedName>
        <fullName evidence="2">Transcription regulator TrmB N-terminal domain-containing protein</fullName>
    </recommendedName>
</protein>
<dbReference type="PANTHER" id="PTHR34293">
    <property type="entry name" value="HTH-TYPE TRANSCRIPTIONAL REGULATOR TRMBL2"/>
    <property type="match status" value="1"/>
</dbReference>
<dbReference type="SUPFAM" id="SSF46785">
    <property type="entry name" value="Winged helix' DNA-binding domain"/>
    <property type="match status" value="1"/>
</dbReference>
<dbReference type="Pfam" id="PF01978">
    <property type="entry name" value="TrmB"/>
    <property type="match status" value="1"/>
</dbReference>
<dbReference type="InterPro" id="IPR036388">
    <property type="entry name" value="WH-like_DNA-bd_sf"/>
</dbReference>
<feature type="region of interest" description="Disordered" evidence="1">
    <location>
        <begin position="1"/>
        <end position="20"/>
    </location>
</feature>
<proteinExistence type="predicted"/>
<dbReference type="InterPro" id="IPR051797">
    <property type="entry name" value="TrmB-like"/>
</dbReference>
<sequence>MGAVGTGRGRGGGQGAQGNELRSTGAYQALKDAGLTDYEALAYLGLVFRGPTSAKALSESTGIPNTRVYDVLGELERRGWVEVDASRPMRFRAKPPPEVVGVVRAEQQQRLGRVEEVLMKELLPVYETKAAESTEIWFIRSVPGMVNRIRSLVSSAKKELRLMMGHFETEVYGGVIGEISETTKKKRVRAFVSEDVAQALSGTGLQGAEIMIGAAVAPFNIILSDSGEVLFHLWSGLDGPPERRKNFMVYVSDRSIEKVIRDYIDALFSAGRTSPFSRPP</sequence>
<dbReference type="InterPro" id="IPR002831">
    <property type="entry name" value="Tscrpt_reg_TrmB_N"/>
</dbReference>
<evidence type="ECO:0000313" key="4">
    <source>
        <dbReference type="Proteomes" id="UP000288215"/>
    </source>
</evidence>
<comment type="caution">
    <text evidence="3">The sequence shown here is derived from an EMBL/GenBank/DDBJ whole genome shotgun (WGS) entry which is preliminary data.</text>
</comment>
<dbReference type="Proteomes" id="UP000288215">
    <property type="component" value="Unassembled WGS sequence"/>
</dbReference>
<evidence type="ECO:0000313" key="3">
    <source>
        <dbReference type="EMBL" id="RWX73676.1"/>
    </source>
</evidence>
<dbReference type="EMBL" id="RXGA01000002">
    <property type="protein sequence ID" value="RWX73676.1"/>
    <property type="molecule type" value="Genomic_DNA"/>
</dbReference>